<evidence type="ECO:0000256" key="6">
    <source>
        <dbReference type="ARBA" id="ARBA00023054"/>
    </source>
</evidence>
<dbReference type="PRINTS" id="PR00364">
    <property type="entry name" value="DISEASERSIST"/>
</dbReference>
<keyword evidence="4" id="KW-0547">Nucleotide-binding</keyword>
<sequence>MAEGAVALLITKLGFALAKEAATFGASLLCKEASALKGLFGEIREAKEELESMQAYLQGAERFKDTDETTRIFVNKIRGFAFEIEDVVDEFTYKLEDKQGGFIKRMKKRVKHIKVWRQLTIKLQGIKGRLHGADTRKVRYDMRGIERNNGHSGSADRSLNLAREEDLVGIKENKDKLMHWLVGDLEEPGSKIATIWGMGGVGKTTLVHHVYKAVKMDFNISVWISVSSSYQVEGLLKKIASKLGIPIANANENRSLVEVISNHLKGSNYLIILDDVWNVDVWFKIRIAFPTESTGRFVITTRIQEVALLATKTCTIKLEPLERDYAWQLFCNEAFWNNENKTCPEELEDLGKMFLNKCGGLPIAIACVGRLLSCRHQTYSQWESLYKELELQLSNNVRLNVNIVLKVSLEGLPTDLKNCFLHCTIFPEDYLFRRKVVIRHWIAAGYIKETGSKTLEEVAEGYLNELVNRSLLQVVQRNPCGRVRRCRMHDIIRVLALAKSEEESFCQVYNGSRPLSTENTRRLSVQNTNMEQLTPLLCATSLRSLHVFTNHLSTDSLEAFLKPFNLLSTLDLQGVKIKRLPKIVFNLFNLRFLGLRETLIEYLPKEIGRLQNLEVLDAYFAMLLALPVEVATLWKLKYLYVVTFPARAYKSVPSFDGFQGPKGIGNLTDLLALQAIEASSEVLCQLGCLTKLRTFGITKVRSGHCADLCGAITKMVHLIHVAITAIDGREVLQLESLSLPPTVSKLEIAAQLDKRFLPQFISSISTLTNLISLQLGWSKLYDDSFACLLGLPGLVKLVLAEAYEGNELHFPATSLPKLKSLQIWDAPNLSRVTIEQGAMQNIAKLFLRDCPELKHLPDGIEYLRTLEYLELKAISKELTWKLQQNEESKECDEDWMKISHLPGGCRYQLSLLIQKRLKPEQPEGATESESLDQDPLQDEYATIDIANDIKVLDNWCLYHAYLQRFCVHNGGLYLDRDAYRLCLEKKNSLKSVVPHDEISLSDDIHRCTLQLLLSDCGCAHSSVTMMAATCIAKDSEMTIERLRLGPGALDLSTQIRKLALSCISQSYLQACSDVALLVQKLALLGITKEAHTMVQNLRKAYHEFMTTTRPT</sequence>
<keyword evidence="6" id="KW-0175">Coiled coil</keyword>
<dbReference type="InterPro" id="IPR032675">
    <property type="entry name" value="LRR_dom_sf"/>
</dbReference>
<dbReference type="Gene3D" id="1.10.8.430">
    <property type="entry name" value="Helical domain of apoptotic protease-activating factors"/>
    <property type="match status" value="1"/>
</dbReference>
<evidence type="ECO:0000259" key="8">
    <source>
        <dbReference type="Pfam" id="PF18052"/>
    </source>
</evidence>
<dbReference type="AlphaFoldDB" id="N1QPB8"/>
<proteinExistence type="inferred from homology"/>
<keyword evidence="3" id="KW-0677">Repeat</keyword>
<dbReference type="CDD" id="cd14798">
    <property type="entry name" value="RX-CC_like"/>
    <property type="match status" value="1"/>
</dbReference>
<dbReference type="InterPro" id="IPR038005">
    <property type="entry name" value="RX-like_CC"/>
</dbReference>
<dbReference type="InterPro" id="IPR036388">
    <property type="entry name" value="WH-like_DNA-bd_sf"/>
</dbReference>
<dbReference type="InterPro" id="IPR042197">
    <property type="entry name" value="Apaf_helical"/>
</dbReference>
<dbReference type="PANTHER" id="PTHR23155:SF931">
    <property type="entry name" value="OS01G0547000 PROTEIN"/>
    <property type="match status" value="1"/>
</dbReference>
<organism evidence="11">
    <name type="scientific">Aegilops tauschii</name>
    <name type="common">Tausch's goatgrass</name>
    <name type="synonym">Aegilops squarrosa</name>
    <dbReference type="NCBI Taxonomy" id="37682"/>
    <lineage>
        <taxon>Eukaryota</taxon>
        <taxon>Viridiplantae</taxon>
        <taxon>Streptophyta</taxon>
        <taxon>Embryophyta</taxon>
        <taxon>Tracheophyta</taxon>
        <taxon>Spermatophyta</taxon>
        <taxon>Magnoliopsida</taxon>
        <taxon>Liliopsida</taxon>
        <taxon>Poales</taxon>
        <taxon>Poaceae</taxon>
        <taxon>BOP clade</taxon>
        <taxon>Pooideae</taxon>
        <taxon>Triticodae</taxon>
        <taxon>Triticeae</taxon>
        <taxon>Triticinae</taxon>
        <taxon>Aegilops</taxon>
    </lineage>
</organism>
<dbReference type="Pfam" id="PF23598">
    <property type="entry name" value="LRR_14"/>
    <property type="match status" value="1"/>
</dbReference>
<dbReference type="InterPro" id="IPR058922">
    <property type="entry name" value="WHD_DRP"/>
</dbReference>
<dbReference type="InterPro" id="IPR041118">
    <property type="entry name" value="Rx_N"/>
</dbReference>
<evidence type="ECO:0000256" key="3">
    <source>
        <dbReference type="ARBA" id="ARBA00022737"/>
    </source>
</evidence>
<evidence type="ECO:0000256" key="5">
    <source>
        <dbReference type="ARBA" id="ARBA00022821"/>
    </source>
</evidence>
<dbReference type="Gene3D" id="1.20.5.4130">
    <property type="match status" value="1"/>
</dbReference>
<evidence type="ECO:0000256" key="2">
    <source>
        <dbReference type="ARBA" id="ARBA00022614"/>
    </source>
</evidence>
<dbReference type="FunFam" id="1.10.10.10:FF:000322">
    <property type="entry name" value="Probable disease resistance protein At1g63360"/>
    <property type="match status" value="1"/>
</dbReference>
<dbReference type="Gene3D" id="3.80.10.10">
    <property type="entry name" value="Ribonuclease Inhibitor"/>
    <property type="match status" value="1"/>
</dbReference>
<feature type="domain" description="NB-ARC" evidence="7">
    <location>
        <begin position="172"/>
        <end position="338"/>
    </location>
</feature>
<evidence type="ECO:0000259" key="9">
    <source>
        <dbReference type="Pfam" id="PF23559"/>
    </source>
</evidence>
<dbReference type="InterPro" id="IPR055414">
    <property type="entry name" value="LRR_R13L4/SHOC2-like"/>
</dbReference>
<keyword evidence="5" id="KW-0611">Plant defense</keyword>
<feature type="domain" description="Disease resistance protein winged helix" evidence="9">
    <location>
        <begin position="425"/>
        <end position="496"/>
    </location>
</feature>
<dbReference type="InterPro" id="IPR002182">
    <property type="entry name" value="NB-ARC"/>
</dbReference>
<evidence type="ECO:0000313" key="11">
    <source>
        <dbReference type="EnsemblPlants" id="EMT00901"/>
    </source>
</evidence>
<evidence type="ECO:0000259" key="7">
    <source>
        <dbReference type="Pfam" id="PF00931"/>
    </source>
</evidence>
<comment type="similarity">
    <text evidence="1">Belongs to the disease resistance NB-LRR family.</text>
</comment>
<dbReference type="InterPro" id="IPR044974">
    <property type="entry name" value="Disease_R_plants"/>
</dbReference>
<accession>N1QPB8</accession>
<keyword evidence="2" id="KW-0433">Leucine-rich repeat</keyword>
<dbReference type="Gene3D" id="3.40.50.300">
    <property type="entry name" value="P-loop containing nucleotide triphosphate hydrolases"/>
    <property type="match status" value="1"/>
</dbReference>
<reference evidence="11" key="1">
    <citation type="submission" date="2015-06" db="UniProtKB">
        <authorList>
            <consortium name="EnsemblPlants"/>
        </authorList>
    </citation>
    <scope>IDENTIFICATION</scope>
</reference>
<name>N1QPB8_AEGTA</name>
<dbReference type="FunFam" id="3.40.50.300:FF:001091">
    <property type="entry name" value="Probable disease resistance protein At1g61300"/>
    <property type="match status" value="1"/>
</dbReference>
<dbReference type="GO" id="GO:0002758">
    <property type="term" value="P:innate immune response-activating signaling pathway"/>
    <property type="evidence" value="ECO:0007669"/>
    <property type="project" value="UniProtKB-ARBA"/>
</dbReference>
<dbReference type="Pfam" id="PF23559">
    <property type="entry name" value="WHD_DRP"/>
    <property type="match status" value="1"/>
</dbReference>
<dbReference type="Gene3D" id="1.10.10.10">
    <property type="entry name" value="Winged helix-like DNA-binding domain superfamily/Winged helix DNA-binding domain"/>
    <property type="match status" value="1"/>
</dbReference>
<evidence type="ECO:0000256" key="1">
    <source>
        <dbReference type="ARBA" id="ARBA00008894"/>
    </source>
</evidence>
<feature type="domain" description="Disease resistance R13L4/SHOC-2-like LRR" evidence="10">
    <location>
        <begin position="542"/>
        <end position="877"/>
    </location>
</feature>
<dbReference type="InterPro" id="IPR027417">
    <property type="entry name" value="P-loop_NTPase"/>
</dbReference>
<dbReference type="SUPFAM" id="SSF52058">
    <property type="entry name" value="L domain-like"/>
    <property type="match status" value="1"/>
</dbReference>
<dbReference type="EnsemblPlants" id="EMT00901">
    <property type="protein sequence ID" value="EMT00901"/>
    <property type="gene ID" value="F775_23041"/>
</dbReference>
<protein>
    <submittedName>
        <fullName evidence="11">Disease resistance protein RPM1</fullName>
    </submittedName>
</protein>
<dbReference type="Pfam" id="PF18052">
    <property type="entry name" value="Rx_N"/>
    <property type="match status" value="1"/>
</dbReference>
<feature type="domain" description="Disease resistance N-terminal" evidence="8">
    <location>
        <begin position="11"/>
        <end position="105"/>
    </location>
</feature>
<evidence type="ECO:0000259" key="10">
    <source>
        <dbReference type="Pfam" id="PF23598"/>
    </source>
</evidence>
<dbReference type="GO" id="GO:0009626">
    <property type="term" value="P:plant-type hypersensitive response"/>
    <property type="evidence" value="ECO:0007669"/>
    <property type="project" value="UniProtKB-ARBA"/>
</dbReference>
<dbReference type="GO" id="GO:0043531">
    <property type="term" value="F:ADP binding"/>
    <property type="evidence" value="ECO:0007669"/>
    <property type="project" value="InterPro"/>
</dbReference>
<dbReference type="GO" id="GO:0042742">
    <property type="term" value="P:defense response to bacterium"/>
    <property type="evidence" value="ECO:0007669"/>
    <property type="project" value="UniProtKB-ARBA"/>
</dbReference>
<dbReference type="Pfam" id="PF00931">
    <property type="entry name" value="NB-ARC"/>
    <property type="match status" value="1"/>
</dbReference>
<dbReference type="SUPFAM" id="SSF52540">
    <property type="entry name" value="P-loop containing nucleoside triphosphate hydrolases"/>
    <property type="match status" value="1"/>
</dbReference>
<dbReference type="PANTHER" id="PTHR23155">
    <property type="entry name" value="DISEASE RESISTANCE PROTEIN RP"/>
    <property type="match status" value="1"/>
</dbReference>
<evidence type="ECO:0000256" key="4">
    <source>
        <dbReference type="ARBA" id="ARBA00022741"/>
    </source>
</evidence>